<keyword evidence="2 6" id="KW-0698">rRNA processing</keyword>
<dbReference type="Pfam" id="PF01795">
    <property type="entry name" value="Methyltransf_5"/>
    <property type="match status" value="1"/>
</dbReference>
<dbReference type="NCBIfam" id="TIGR00006">
    <property type="entry name" value="16S rRNA (cytosine(1402)-N(4))-methyltransferase RsmH"/>
    <property type="match status" value="1"/>
</dbReference>
<dbReference type="PANTHER" id="PTHR11265">
    <property type="entry name" value="S-ADENOSYL-METHYLTRANSFERASE MRAW"/>
    <property type="match status" value="1"/>
</dbReference>
<dbReference type="STRING" id="887898.HMPREF0551_1818"/>
<dbReference type="HAMAP" id="MF_01007">
    <property type="entry name" value="16SrRNA_methyltr_H"/>
    <property type="match status" value="1"/>
</dbReference>
<sequence>MEGGADMDREGLSSGAHLPVLLHEAVAALAIRPDGVYVDGTFGRGGHSRHILQALGPKGRLLALDRDPEAVAAARAWKQESGDARFEIVHARFSSLDEVLDAHGLTHIDGLLLDLGISSPQVDDPRRGFSFTGDGPLDMRMDPTVGLSAHEWLMQATVEQITEVLKRDGDERFAFPIAKEIAARRDQTDGQGIQTTRQLADLVAGVIRRRQKNSAKNPATRTFQALRIHTNDEGGELARVLNVALRRLATGGRLSVISFHSNEDRVVKQFIARHAGRDAERHPVTGAWLAEPLLKSLGRVLPGEAEVATNPRARSAILRVAERLPSVLH</sequence>
<evidence type="ECO:0000256" key="1">
    <source>
        <dbReference type="ARBA" id="ARBA00010396"/>
    </source>
</evidence>
<evidence type="ECO:0000256" key="5">
    <source>
        <dbReference type="ARBA" id="ARBA00022691"/>
    </source>
</evidence>
<evidence type="ECO:0000256" key="6">
    <source>
        <dbReference type="HAMAP-Rule" id="MF_01007"/>
    </source>
</evidence>
<evidence type="ECO:0000256" key="2">
    <source>
        <dbReference type="ARBA" id="ARBA00022552"/>
    </source>
</evidence>
<keyword evidence="8" id="KW-1185">Reference proteome</keyword>
<dbReference type="eggNOG" id="COG0275">
    <property type="taxonomic scope" value="Bacteria"/>
</dbReference>
<dbReference type="GO" id="GO:0070475">
    <property type="term" value="P:rRNA base methylation"/>
    <property type="evidence" value="ECO:0007669"/>
    <property type="project" value="UniProtKB-UniRule"/>
</dbReference>
<dbReference type="SUPFAM" id="SSF81799">
    <property type="entry name" value="Putative methyltransferase TM0872, insert domain"/>
    <property type="match status" value="1"/>
</dbReference>
<dbReference type="GO" id="GO:0005737">
    <property type="term" value="C:cytoplasm"/>
    <property type="evidence" value="ECO:0007669"/>
    <property type="project" value="UniProtKB-SubCell"/>
</dbReference>
<keyword evidence="3 6" id="KW-0489">Methyltransferase</keyword>
<name>E7RYQ4_9BURK</name>
<comment type="similarity">
    <text evidence="1 6">Belongs to the methyltransferase superfamily. RsmH family.</text>
</comment>
<dbReference type="PIRSF" id="PIRSF004486">
    <property type="entry name" value="MraW"/>
    <property type="match status" value="1"/>
</dbReference>
<evidence type="ECO:0000256" key="4">
    <source>
        <dbReference type="ARBA" id="ARBA00022679"/>
    </source>
</evidence>
<dbReference type="GO" id="GO:0071424">
    <property type="term" value="F:rRNA (cytosine-N4-)-methyltransferase activity"/>
    <property type="evidence" value="ECO:0007669"/>
    <property type="project" value="UniProtKB-UniRule"/>
</dbReference>
<dbReference type="PANTHER" id="PTHR11265:SF0">
    <property type="entry name" value="12S RRNA N4-METHYLCYTIDINE METHYLTRANSFERASE"/>
    <property type="match status" value="1"/>
</dbReference>
<feature type="binding site" evidence="6">
    <location>
        <position position="114"/>
    </location>
    <ligand>
        <name>S-adenosyl-L-methionine</name>
        <dbReference type="ChEBI" id="CHEBI:59789"/>
    </ligand>
</feature>
<feature type="binding site" evidence="6">
    <location>
        <position position="93"/>
    </location>
    <ligand>
        <name>S-adenosyl-L-methionine</name>
        <dbReference type="ChEBI" id="CHEBI:59789"/>
    </ligand>
</feature>
<evidence type="ECO:0000313" key="7">
    <source>
        <dbReference type="EMBL" id="EFV94378.1"/>
    </source>
</evidence>
<comment type="function">
    <text evidence="6">Specifically methylates the N4 position of cytidine in position 1402 (C1402) of 16S rRNA.</text>
</comment>
<reference evidence="7 8" key="1">
    <citation type="submission" date="2010-12" db="EMBL/GenBank/DDBJ databases">
        <authorList>
            <person name="Muzny D."/>
            <person name="Qin X."/>
            <person name="Deng J."/>
            <person name="Jiang H."/>
            <person name="Liu Y."/>
            <person name="Qu J."/>
            <person name="Song X.-Z."/>
            <person name="Zhang L."/>
            <person name="Thornton R."/>
            <person name="Coyle M."/>
            <person name="Francisco L."/>
            <person name="Jackson L."/>
            <person name="Javaid M."/>
            <person name="Korchina V."/>
            <person name="Kovar C."/>
            <person name="Mata R."/>
            <person name="Mathew T."/>
            <person name="Ngo R."/>
            <person name="Nguyen L."/>
            <person name="Nguyen N."/>
            <person name="Okwuonu G."/>
            <person name="Ongeri F."/>
            <person name="Pham C."/>
            <person name="Simmons D."/>
            <person name="Wilczek-Boney K."/>
            <person name="Hale W."/>
            <person name="Jakkamsetti A."/>
            <person name="Pham P."/>
            <person name="Ruth R."/>
            <person name="San Lucas F."/>
            <person name="Warren J."/>
            <person name="Zhang J."/>
            <person name="Zhao Z."/>
            <person name="Zhou C."/>
            <person name="Zhu D."/>
            <person name="Lee S."/>
            <person name="Bess C."/>
            <person name="Blankenburg K."/>
            <person name="Forbes L."/>
            <person name="Fu Q."/>
            <person name="Gubbala S."/>
            <person name="Hirani K."/>
            <person name="Jayaseelan J.C."/>
            <person name="Lara F."/>
            <person name="Munidasa M."/>
            <person name="Palculict T."/>
            <person name="Patil S."/>
            <person name="Pu L.-L."/>
            <person name="Saada N."/>
            <person name="Tang L."/>
            <person name="Weissenberger G."/>
            <person name="Zhu Y."/>
            <person name="Hemphill L."/>
            <person name="Shang Y."/>
            <person name="Youmans B."/>
            <person name="Ayvaz T."/>
            <person name="Ross M."/>
            <person name="Santibanez J."/>
            <person name="Aqrawi P."/>
            <person name="Gross S."/>
            <person name="Joshi V."/>
            <person name="Fowler G."/>
            <person name="Nazareth L."/>
            <person name="Reid J."/>
            <person name="Worley K."/>
            <person name="Petrosino J."/>
            <person name="Highlander S."/>
            <person name="Gibbs R."/>
        </authorList>
    </citation>
    <scope>NUCLEOTIDE SEQUENCE [LARGE SCALE GENOMIC DNA]</scope>
    <source>
        <strain evidence="7 8">ATCC 51599</strain>
    </source>
</reference>
<evidence type="ECO:0000313" key="8">
    <source>
        <dbReference type="Proteomes" id="UP000011021"/>
    </source>
</evidence>
<gene>
    <name evidence="7" type="primary">mraW</name>
    <name evidence="6" type="synonym">rsmH</name>
    <name evidence="7" type="ORF">HMPREF0551_1818</name>
</gene>
<comment type="caution">
    <text evidence="7">The sequence shown here is derived from an EMBL/GenBank/DDBJ whole genome shotgun (WGS) entry which is preliminary data.</text>
</comment>
<comment type="subcellular location">
    <subcellularLocation>
        <location evidence="6">Cytoplasm</location>
    </subcellularLocation>
</comment>
<dbReference type="Gene3D" id="1.10.150.170">
    <property type="entry name" value="Putative methyltransferase TM0872, insert domain"/>
    <property type="match status" value="1"/>
</dbReference>
<dbReference type="InterPro" id="IPR029063">
    <property type="entry name" value="SAM-dependent_MTases_sf"/>
</dbReference>
<feature type="binding site" evidence="6">
    <location>
        <position position="121"/>
    </location>
    <ligand>
        <name>S-adenosyl-L-methionine</name>
        <dbReference type="ChEBI" id="CHEBI:59789"/>
    </ligand>
</feature>
<dbReference type="EC" id="2.1.1.199" evidence="6"/>
<protein>
    <recommendedName>
        <fullName evidence="6">Ribosomal RNA small subunit methyltransferase H</fullName>
        <ecNumber evidence="6">2.1.1.199</ecNumber>
    </recommendedName>
    <alternativeName>
        <fullName evidence="6">16S rRNA m(4)C1402 methyltransferase</fullName>
    </alternativeName>
    <alternativeName>
        <fullName evidence="6">rRNA (cytosine-N(4)-)-methyltransferase RsmH</fullName>
    </alternativeName>
</protein>
<accession>E7RYQ4</accession>
<evidence type="ECO:0000256" key="3">
    <source>
        <dbReference type="ARBA" id="ARBA00022603"/>
    </source>
</evidence>
<dbReference type="Gene3D" id="3.40.50.150">
    <property type="entry name" value="Vaccinia Virus protein VP39"/>
    <property type="match status" value="1"/>
</dbReference>
<dbReference type="InterPro" id="IPR002903">
    <property type="entry name" value="RsmH"/>
</dbReference>
<dbReference type="EMBL" id="AEQP01000020">
    <property type="protein sequence ID" value="EFV94378.1"/>
    <property type="molecule type" value="Genomic_DNA"/>
</dbReference>
<keyword evidence="6" id="KW-0963">Cytoplasm</keyword>
<comment type="catalytic activity">
    <reaction evidence="6">
        <text>cytidine(1402) in 16S rRNA + S-adenosyl-L-methionine = N(4)-methylcytidine(1402) in 16S rRNA + S-adenosyl-L-homocysteine + H(+)</text>
        <dbReference type="Rhea" id="RHEA:42928"/>
        <dbReference type="Rhea" id="RHEA-COMP:10286"/>
        <dbReference type="Rhea" id="RHEA-COMP:10287"/>
        <dbReference type="ChEBI" id="CHEBI:15378"/>
        <dbReference type="ChEBI" id="CHEBI:57856"/>
        <dbReference type="ChEBI" id="CHEBI:59789"/>
        <dbReference type="ChEBI" id="CHEBI:74506"/>
        <dbReference type="ChEBI" id="CHEBI:82748"/>
        <dbReference type="EC" id="2.1.1.199"/>
    </reaction>
</comment>
<dbReference type="SUPFAM" id="SSF53335">
    <property type="entry name" value="S-adenosyl-L-methionine-dependent methyltransferases"/>
    <property type="match status" value="1"/>
</dbReference>
<dbReference type="Proteomes" id="UP000011021">
    <property type="component" value="Unassembled WGS sequence"/>
</dbReference>
<dbReference type="AlphaFoldDB" id="E7RYQ4"/>
<keyword evidence="4 6" id="KW-0808">Transferase</keyword>
<dbReference type="HOGENOM" id="CLU_038422_2_0_4"/>
<keyword evidence="5 6" id="KW-0949">S-adenosyl-L-methionine</keyword>
<organism evidence="7 8">
    <name type="scientific">Lautropia mirabilis ATCC 51599</name>
    <dbReference type="NCBI Taxonomy" id="887898"/>
    <lineage>
        <taxon>Bacteria</taxon>
        <taxon>Pseudomonadati</taxon>
        <taxon>Pseudomonadota</taxon>
        <taxon>Betaproteobacteria</taxon>
        <taxon>Burkholderiales</taxon>
        <taxon>Burkholderiaceae</taxon>
        <taxon>Lautropia</taxon>
    </lineage>
</organism>
<feature type="binding site" evidence="6">
    <location>
        <begin position="45"/>
        <end position="47"/>
    </location>
    <ligand>
        <name>S-adenosyl-L-methionine</name>
        <dbReference type="ChEBI" id="CHEBI:59789"/>
    </ligand>
</feature>
<proteinExistence type="inferred from homology"/>
<dbReference type="InterPro" id="IPR023397">
    <property type="entry name" value="SAM-dep_MeTrfase_MraW_recog"/>
</dbReference>
<feature type="binding site" evidence="6">
    <location>
        <position position="65"/>
    </location>
    <ligand>
        <name>S-adenosyl-L-methionine</name>
        <dbReference type="ChEBI" id="CHEBI:59789"/>
    </ligand>
</feature>